<proteinExistence type="inferred from homology"/>
<dbReference type="AlphaFoldDB" id="A0A9W9KNI3"/>
<dbReference type="PANTHER" id="PTHR35897">
    <property type="entry name" value="METHYLTRANSFERASE AUSD"/>
    <property type="match status" value="1"/>
</dbReference>
<keyword evidence="6" id="KW-1185">Reference proteome</keyword>
<comment type="pathway">
    <text evidence="1">Secondary metabolite biosynthesis.</text>
</comment>
<dbReference type="Proteomes" id="UP001149074">
    <property type="component" value="Unassembled WGS sequence"/>
</dbReference>
<evidence type="ECO:0000313" key="6">
    <source>
        <dbReference type="Proteomes" id="UP001149074"/>
    </source>
</evidence>
<organism evidence="5 6">
    <name type="scientific">Penicillium argentinense</name>
    <dbReference type="NCBI Taxonomy" id="1131581"/>
    <lineage>
        <taxon>Eukaryota</taxon>
        <taxon>Fungi</taxon>
        <taxon>Dikarya</taxon>
        <taxon>Ascomycota</taxon>
        <taxon>Pezizomycotina</taxon>
        <taxon>Eurotiomycetes</taxon>
        <taxon>Eurotiomycetidae</taxon>
        <taxon>Eurotiales</taxon>
        <taxon>Aspergillaceae</taxon>
        <taxon>Penicillium</taxon>
    </lineage>
</organism>
<reference evidence="5" key="2">
    <citation type="journal article" date="2023" name="IMA Fungus">
        <title>Comparative genomic study of the Penicillium genus elucidates a diverse pangenome and 15 lateral gene transfer events.</title>
        <authorList>
            <person name="Petersen C."/>
            <person name="Sorensen T."/>
            <person name="Nielsen M.R."/>
            <person name="Sondergaard T.E."/>
            <person name="Sorensen J.L."/>
            <person name="Fitzpatrick D.A."/>
            <person name="Frisvad J.C."/>
            <person name="Nielsen K.L."/>
        </authorList>
    </citation>
    <scope>NUCLEOTIDE SEQUENCE</scope>
    <source>
        <strain evidence="5">IBT 30761</strain>
    </source>
</reference>
<evidence type="ECO:0000313" key="5">
    <source>
        <dbReference type="EMBL" id="KAJ5112605.1"/>
    </source>
</evidence>
<evidence type="ECO:0000256" key="4">
    <source>
        <dbReference type="ARBA" id="ARBA00038314"/>
    </source>
</evidence>
<evidence type="ECO:0000256" key="2">
    <source>
        <dbReference type="ARBA" id="ARBA00022679"/>
    </source>
</evidence>
<dbReference type="GO" id="GO:0016740">
    <property type="term" value="F:transferase activity"/>
    <property type="evidence" value="ECO:0007669"/>
    <property type="project" value="UniProtKB-KW"/>
</dbReference>
<dbReference type="OrthoDB" id="2094832at2759"/>
<dbReference type="InterPro" id="IPR051654">
    <property type="entry name" value="Meroterpenoid_MTases"/>
</dbReference>
<comment type="caution">
    <text evidence="5">The sequence shown here is derived from an EMBL/GenBank/DDBJ whole genome shotgun (WGS) entry which is preliminary data.</text>
</comment>
<keyword evidence="3" id="KW-0949">S-adenosyl-L-methionine</keyword>
<evidence type="ECO:0000256" key="1">
    <source>
        <dbReference type="ARBA" id="ARBA00005179"/>
    </source>
</evidence>
<dbReference type="SUPFAM" id="SSF53335">
    <property type="entry name" value="S-adenosyl-L-methionine-dependent methyltransferases"/>
    <property type="match status" value="1"/>
</dbReference>
<dbReference type="Gene3D" id="3.40.50.150">
    <property type="entry name" value="Vaccinia Virus protein VP39"/>
    <property type="match status" value="1"/>
</dbReference>
<dbReference type="EMBL" id="JAPQKI010000001">
    <property type="protein sequence ID" value="KAJ5112605.1"/>
    <property type="molecule type" value="Genomic_DNA"/>
</dbReference>
<dbReference type="GeneID" id="81352133"/>
<keyword evidence="2" id="KW-0808">Transferase</keyword>
<dbReference type="RefSeq" id="XP_056480378.1">
    <property type="nucleotide sequence ID" value="XM_056613154.1"/>
</dbReference>
<reference evidence="5" key="1">
    <citation type="submission" date="2022-11" db="EMBL/GenBank/DDBJ databases">
        <authorList>
            <person name="Petersen C."/>
        </authorList>
    </citation>
    <scope>NUCLEOTIDE SEQUENCE</scope>
    <source>
        <strain evidence="5">IBT 30761</strain>
    </source>
</reference>
<evidence type="ECO:0000256" key="3">
    <source>
        <dbReference type="ARBA" id="ARBA00022691"/>
    </source>
</evidence>
<evidence type="ECO:0008006" key="7">
    <source>
        <dbReference type="Google" id="ProtNLM"/>
    </source>
</evidence>
<comment type="similarity">
    <text evidence="4">Belongs to the class I-like SAM-binding methyltransferase superfamily.</text>
</comment>
<name>A0A9W9KNI3_9EURO</name>
<protein>
    <recommendedName>
        <fullName evidence="7">Methyltransferase domain-containing protein</fullName>
    </recommendedName>
</protein>
<gene>
    <name evidence="5" type="ORF">N7532_000650</name>
</gene>
<dbReference type="InterPro" id="IPR029063">
    <property type="entry name" value="SAM-dependent_MTases_sf"/>
</dbReference>
<accession>A0A9W9KNI3</accession>
<dbReference type="PANTHER" id="PTHR35897:SF1">
    <property type="entry name" value="METHYLTRANSFERASE AUSD"/>
    <property type="match status" value="1"/>
</dbReference>
<sequence>MLMSVTRIQRDRAFKVVRNPPHRSQLCTHPRNLTKGTLDLDLHLCPAYAEILERVKNGYQFLDLGCCFAQEVRLLVSDGAFSQNVFGVDLVEDFINLGYDLFLDKEKINAKFLVSNLFDTDSIVSKELTGKLDIIHASNFFHLWSWTKQIEASKAVVKLLADKPGSLIIGSQVGSKKSRMTTMPGLILTLFTQSVRTFKLMRGEILRDLGVDFEVKAFETEFLDKEAFMGGRRSLSFEVGFYGEECLVDTSYLGSGFLMR</sequence>